<evidence type="ECO:0000313" key="7">
    <source>
        <dbReference type="Proteomes" id="UP000386466"/>
    </source>
</evidence>
<keyword evidence="7" id="KW-1185">Reference proteome</keyword>
<dbReference type="GO" id="GO:0016627">
    <property type="term" value="F:oxidoreductase activity, acting on the CH-CH group of donors"/>
    <property type="evidence" value="ECO:0007669"/>
    <property type="project" value="InterPro"/>
</dbReference>
<organism evidence="6 7">
    <name type="scientific">Lynx pardinus</name>
    <name type="common">Iberian lynx</name>
    <name type="synonym">Felis pardina</name>
    <dbReference type="NCBI Taxonomy" id="191816"/>
    <lineage>
        <taxon>Eukaryota</taxon>
        <taxon>Metazoa</taxon>
        <taxon>Chordata</taxon>
        <taxon>Craniata</taxon>
        <taxon>Vertebrata</taxon>
        <taxon>Euteleostomi</taxon>
        <taxon>Mammalia</taxon>
        <taxon>Eutheria</taxon>
        <taxon>Laurasiatheria</taxon>
        <taxon>Carnivora</taxon>
        <taxon>Feliformia</taxon>
        <taxon>Felidae</taxon>
        <taxon>Felinae</taxon>
        <taxon>Lynx</taxon>
    </lineage>
</organism>
<evidence type="ECO:0000313" key="6">
    <source>
        <dbReference type="EMBL" id="VFV40541.1"/>
    </source>
</evidence>
<dbReference type="PROSITE" id="PS50244">
    <property type="entry name" value="S5A_REDUCTASE"/>
    <property type="match status" value="1"/>
</dbReference>
<evidence type="ECO:0000256" key="2">
    <source>
        <dbReference type="ARBA" id="ARBA00022692"/>
    </source>
</evidence>
<evidence type="ECO:0000256" key="1">
    <source>
        <dbReference type="ARBA" id="ARBA00004141"/>
    </source>
</evidence>
<accession>A0A485P255</accession>
<keyword evidence="2" id="KW-0812">Transmembrane</keyword>
<protein>
    <submittedName>
        <fullName evidence="6">3-oxo-5-alpha-steroid 4-dehydrogenase 1</fullName>
    </submittedName>
</protein>
<keyword evidence="4" id="KW-0472">Membrane</keyword>
<dbReference type="Pfam" id="PF02544">
    <property type="entry name" value="Steroid_dh"/>
    <property type="match status" value="1"/>
</dbReference>
<dbReference type="InterPro" id="IPR001104">
    <property type="entry name" value="3-oxo-5_a-steroid_4-DH_C"/>
</dbReference>
<comment type="subcellular location">
    <subcellularLocation>
        <location evidence="1">Membrane</location>
        <topology evidence="1">Multi-pass membrane protein</topology>
    </subcellularLocation>
</comment>
<proteinExistence type="predicted"/>
<dbReference type="GO" id="GO:0006629">
    <property type="term" value="P:lipid metabolic process"/>
    <property type="evidence" value="ECO:0007669"/>
    <property type="project" value="InterPro"/>
</dbReference>
<sequence>MEPAEGCHLDAFAYLECALGLLGSVQLTRWAYGRCASPRPTYQLPQRLRHAPNRILLATLLIHYAQRYLSQYAVYADDWVTDPRFLVGFCLWLIGMLINIHSDHILRNLRKPGETI</sequence>
<evidence type="ECO:0000259" key="5">
    <source>
        <dbReference type="Pfam" id="PF02544"/>
    </source>
</evidence>
<reference evidence="6 7" key="1">
    <citation type="submission" date="2019-01" db="EMBL/GenBank/DDBJ databases">
        <authorList>
            <person name="Alioto T."/>
            <person name="Alioto T."/>
        </authorList>
    </citation>
    <scope>NUCLEOTIDE SEQUENCE [LARGE SCALE GENOMIC DNA]</scope>
</reference>
<dbReference type="GO" id="GO:0016020">
    <property type="term" value="C:membrane"/>
    <property type="evidence" value="ECO:0007669"/>
    <property type="project" value="UniProtKB-SubCell"/>
</dbReference>
<dbReference type="AlphaFoldDB" id="A0A485P255"/>
<evidence type="ECO:0000256" key="4">
    <source>
        <dbReference type="ARBA" id="ARBA00023136"/>
    </source>
</evidence>
<evidence type="ECO:0000256" key="3">
    <source>
        <dbReference type="ARBA" id="ARBA00022989"/>
    </source>
</evidence>
<feature type="domain" description="3-oxo-5-alpha-steroid 4-dehydrogenase C-terminal" evidence="5">
    <location>
        <begin position="66"/>
        <end position="115"/>
    </location>
</feature>
<name>A0A485P255_LYNPA</name>
<gene>
    <name evidence="6" type="ORF">LYPA_23C008775</name>
</gene>
<dbReference type="EMBL" id="CAAGRJ010029227">
    <property type="protein sequence ID" value="VFV40541.1"/>
    <property type="molecule type" value="Genomic_DNA"/>
</dbReference>
<dbReference type="Proteomes" id="UP000386466">
    <property type="component" value="Unassembled WGS sequence"/>
</dbReference>
<keyword evidence="3" id="KW-1133">Transmembrane helix</keyword>